<comment type="caution">
    <text evidence="7">The sequence shown here is derived from an EMBL/GenBank/DDBJ whole genome shotgun (WGS) entry which is preliminary data.</text>
</comment>
<evidence type="ECO:0000313" key="8">
    <source>
        <dbReference type="Proteomes" id="UP000327044"/>
    </source>
</evidence>
<protein>
    <recommendedName>
        <fullName evidence="9">MULE transposase domain-containing protein</fullName>
    </recommendedName>
</protein>
<dbReference type="InParanoid" id="A0A5N3ZZV3"/>
<dbReference type="Gene3D" id="2.20.25.240">
    <property type="match status" value="1"/>
</dbReference>
<dbReference type="AlphaFoldDB" id="A0A5N3ZZV3"/>
<keyword evidence="1" id="KW-0479">Metal-binding</keyword>
<evidence type="ECO:0000313" key="6">
    <source>
        <dbReference type="EMBL" id="KAB0790348.1"/>
    </source>
</evidence>
<dbReference type="Pfam" id="PF10551">
    <property type="entry name" value="MULE"/>
    <property type="match status" value="1"/>
</dbReference>
<dbReference type="InterPro" id="IPR007588">
    <property type="entry name" value="Znf_FLYWCH"/>
</dbReference>
<proteinExistence type="predicted"/>
<evidence type="ECO:0000259" key="5">
    <source>
        <dbReference type="Pfam" id="PF10551"/>
    </source>
</evidence>
<dbReference type="InterPro" id="IPR018289">
    <property type="entry name" value="MULE_transposase_dom"/>
</dbReference>
<evidence type="ECO:0000256" key="3">
    <source>
        <dbReference type="ARBA" id="ARBA00022833"/>
    </source>
</evidence>
<dbReference type="GO" id="GO:0008270">
    <property type="term" value="F:zinc ion binding"/>
    <property type="evidence" value="ECO:0007669"/>
    <property type="project" value="UniProtKB-KW"/>
</dbReference>
<dbReference type="PANTHER" id="PTHR47160:SF10">
    <property type="entry name" value="MULE TRANSPOSASE DOMAIN-CONTAINING PROTEIN"/>
    <property type="match status" value="1"/>
</dbReference>
<dbReference type="EMBL" id="VVIM01001072">
    <property type="protein sequence ID" value="KAB0790593.1"/>
    <property type="molecule type" value="Genomic_DNA"/>
</dbReference>
<accession>A0A5N3ZZV3</accession>
<evidence type="ECO:0000259" key="4">
    <source>
        <dbReference type="Pfam" id="PF04500"/>
    </source>
</evidence>
<organism evidence="7 8">
    <name type="scientific">Photinus pyralis</name>
    <name type="common">Common eastern firefly</name>
    <name type="synonym">Lampyris pyralis</name>
    <dbReference type="NCBI Taxonomy" id="7054"/>
    <lineage>
        <taxon>Eukaryota</taxon>
        <taxon>Metazoa</taxon>
        <taxon>Ecdysozoa</taxon>
        <taxon>Arthropoda</taxon>
        <taxon>Hexapoda</taxon>
        <taxon>Insecta</taxon>
        <taxon>Pterygota</taxon>
        <taxon>Neoptera</taxon>
        <taxon>Endopterygota</taxon>
        <taxon>Coleoptera</taxon>
        <taxon>Polyphaga</taxon>
        <taxon>Elateriformia</taxon>
        <taxon>Elateroidea</taxon>
        <taxon>Lampyridae</taxon>
        <taxon>Lampyrinae</taxon>
        <taxon>Photinus</taxon>
    </lineage>
</organism>
<evidence type="ECO:0008006" key="9">
    <source>
        <dbReference type="Google" id="ProtNLM"/>
    </source>
</evidence>
<dbReference type="Proteomes" id="UP000327044">
    <property type="component" value="Unassembled WGS sequence"/>
</dbReference>
<evidence type="ECO:0000256" key="2">
    <source>
        <dbReference type="ARBA" id="ARBA00022771"/>
    </source>
</evidence>
<gene>
    <name evidence="7" type="ORF">PPYR_15002</name>
    <name evidence="6" type="ORF">PPYR_15287</name>
</gene>
<dbReference type="EMBL" id="VVIM01001438">
    <property type="protein sequence ID" value="KAB0790348.1"/>
    <property type="molecule type" value="Genomic_DNA"/>
</dbReference>
<keyword evidence="2" id="KW-0863">Zinc-finger</keyword>
<evidence type="ECO:0000256" key="1">
    <source>
        <dbReference type="ARBA" id="ARBA00022723"/>
    </source>
</evidence>
<evidence type="ECO:0000313" key="7">
    <source>
        <dbReference type="EMBL" id="KAB0790593.1"/>
    </source>
</evidence>
<feature type="domain" description="FLYWCH-type" evidence="4">
    <location>
        <begin position="7"/>
        <end position="65"/>
    </location>
</feature>
<feature type="domain" description="MULE transposase" evidence="5">
    <location>
        <begin position="190"/>
        <end position="282"/>
    </location>
</feature>
<sequence>MADHVLSKRNKNKLVHENHIYVFSKKTKNGEHGIWVRELRSSCKGRVWTNGKDGEVVKTVTHHNHAAQAARPAAIRLVTTVKERAATTQESPHQIIANVIPQAHADVAAIMPKKDALKKTIRRARRDEEAPALPRNMQELVIPRGFSEIVIDGEVQQFLMYDSENQLMPGRILIFSTRSNLHLLAQSQEWFADGTFSTAPAIFEQLYTLHAIKNSAVVPLVYALLPNKTRATYVTFLQQLKRLQPGLQPTQLMTDFELAAMQAFELEFPGILKTGCFFHLSQSVWRKVQSEGLKARYENDHEFARWIRMIPALAFVPEHNVSDSFTELLETEGFPEEAVPIANYFEDTYIGRRLRRGRQIPLFPTQIWNVYQRTLNDQHRTNNHVEGWHRAFQETCGSQFPNIFRFIECLRKQQGIHNYEIIQSIAGNQGNPRNKKYVAISARIKRIVEDFEDRHLTDYLHGIAYNFEF</sequence>
<keyword evidence="8" id="KW-1185">Reference proteome</keyword>
<dbReference type="OrthoDB" id="6761102at2759"/>
<reference evidence="7 8" key="1">
    <citation type="journal article" date="2018" name="Elife">
        <title>Firefly genomes illuminate parallel origins of bioluminescence in beetles.</title>
        <authorList>
            <person name="Fallon T.R."/>
            <person name="Lower S.E."/>
            <person name="Chang C.H."/>
            <person name="Bessho-Uehara M."/>
            <person name="Martin G.J."/>
            <person name="Bewick A.J."/>
            <person name="Behringer M."/>
            <person name="Debat H.J."/>
            <person name="Wong I."/>
            <person name="Day J.C."/>
            <person name="Suvorov A."/>
            <person name="Silva C.J."/>
            <person name="Stanger-Hall K.F."/>
            <person name="Hall D.W."/>
            <person name="Schmitz R.J."/>
            <person name="Nelson D.R."/>
            <person name="Lewis S.M."/>
            <person name="Shigenobu S."/>
            <person name="Bybee S.M."/>
            <person name="Larracuente A.M."/>
            <person name="Oba Y."/>
            <person name="Weng J.K."/>
        </authorList>
    </citation>
    <scope>NUCLEOTIDE SEQUENCE [LARGE SCALE GENOMIC DNA]</scope>
    <source>
        <strain evidence="7">1611_PpyrPB1</strain>
        <tissue evidence="7">Whole body</tissue>
    </source>
</reference>
<dbReference type="PANTHER" id="PTHR47160">
    <property type="entry name" value="PUTATIVE-RELATED"/>
    <property type="match status" value="1"/>
</dbReference>
<keyword evidence="3" id="KW-0862">Zinc</keyword>
<dbReference type="Pfam" id="PF04500">
    <property type="entry name" value="FLYWCH"/>
    <property type="match status" value="1"/>
</dbReference>
<name>A0A5N3ZZV3_PHOPY</name>
<reference evidence="7" key="2">
    <citation type="submission" date="2019-08" db="EMBL/GenBank/DDBJ databases">
        <authorList>
            <consortium name="Photinus pyralis genome working group"/>
            <person name="Fallon T.R."/>
            <person name="Sander Lower S.E."/>
            <person name="Weng J.-K."/>
        </authorList>
    </citation>
    <scope>NUCLEOTIDE SEQUENCE</scope>
    <source>
        <strain evidence="7">1611_PpyrPB1</strain>
        <tissue evidence="7">Whole body</tissue>
    </source>
</reference>